<feature type="compositionally biased region" description="Basic residues" evidence="1">
    <location>
        <begin position="439"/>
        <end position="450"/>
    </location>
</feature>
<dbReference type="eggNOG" id="ENOG502R613">
    <property type="taxonomic scope" value="Eukaryota"/>
</dbReference>
<proteinExistence type="predicted"/>
<reference evidence="2 3" key="2">
    <citation type="journal article" date="2013" name="Plant Cell Physiol.">
        <title>Rice Annotation Project Database (RAP-DB): an integrative and interactive database for rice genomics.</title>
        <authorList>
            <person name="Sakai H."/>
            <person name="Lee S.S."/>
            <person name="Tanaka T."/>
            <person name="Numa H."/>
            <person name="Kim J."/>
            <person name="Kawahara Y."/>
            <person name="Wakimoto H."/>
            <person name="Yang C.C."/>
            <person name="Iwamoto M."/>
            <person name="Abe T."/>
            <person name="Yamada Y."/>
            <person name="Muto A."/>
            <person name="Inokuchi H."/>
            <person name="Ikemura T."/>
            <person name="Matsumoto T."/>
            <person name="Sasaki T."/>
            <person name="Itoh T."/>
        </authorList>
    </citation>
    <scope>NUCLEOTIDE SEQUENCE [LARGE SCALE GENOMIC DNA]</scope>
    <source>
        <strain evidence="3">cv. Nipponbare</strain>
    </source>
</reference>
<dbReference type="Gramene" id="Os01t0761600-00">
    <property type="protein sequence ID" value="Os01t0761600-00"/>
    <property type="gene ID" value="Os01g0761600"/>
</dbReference>
<feature type="compositionally biased region" description="Basic and acidic residues" evidence="1">
    <location>
        <begin position="358"/>
        <end position="371"/>
    </location>
</feature>
<feature type="compositionally biased region" description="Basic and acidic residues" evidence="1">
    <location>
        <begin position="161"/>
        <end position="179"/>
    </location>
</feature>
<feature type="compositionally biased region" description="Basic and acidic residues" evidence="1">
    <location>
        <begin position="399"/>
        <end position="423"/>
    </location>
</feature>
<evidence type="ECO:0000256" key="1">
    <source>
        <dbReference type="SAM" id="MobiDB-lite"/>
    </source>
</evidence>
<dbReference type="FunCoup" id="A0A0P0V8E7">
    <property type="interactions" value="8"/>
</dbReference>
<evidence type="ECO:0000313" key="3">
    <source>
        <dbReference type="Proteomes" id="UP000059680"/>
    </source>
</evidence>
<name>A0A0P0V8E7_ORYSJ</name>
<reference evidence="2 3" key="3">
    <citation type="journal article" date="2013" name="Rice">
        <title>Improvement of the Oryza sativa Nipponbare reference genome using next generation sequence and optical map data.</title>
        <authorList>
            <person name="Kawahara Y."/>
            <person name="de la Bastide M."/>
            <person name="Hamilton J.P."/>
            <person name="Kanamori H."/>
            <person name="McCombie W.R."/>
            <person name="Ouyang S."/>
            <person name="Schwartz D.C."/>
            <person name="Tanaka T."/>
            <person name="Wu J."/>
            <person name="Zhou S."/>
            <person name="Childs K.L."/>
            <person name="Davidson R.M."/>
            <person name="Lin H."/>
            <person name="Quesada-Ocampo L."/>
            <person name="Vaillancourt B."/>
            <person name="Sakai H."/>
            <person name="Lee S.S."/>
            <person name="Kim J."/>
            <person name="Numa H."/>
            <person name="Itoh T."/>
            <person name="Buell C.R."/>
            <person name="Matsumoto T."/>
        </authorList>
    </citation>
    <scope>NUCLEOTIDE SEQUENCE [LARGE SCALE GENOMIC DNA]</scope>
    <source>
        <strain evidence="3">cv. Nipponbare</strain>
    </source>
</reference>
<reference evidence="3" key="1">
    <citation type="journal article" date="2005" name="Nature">
        <title>The map-based sequence of the rice genome.</title>
        <authorList>
            <consortium name="International rice genome sequencing project (IRGSP)"/>
            <person name="Matsumoto T."/>
            <person name="Wu J."/>
            <person name="Kanamori H."/>
            <person name="Katayose Y."/>
            <person name="Fujisawa M."/>
            <person name="Namiki N."/>
            <person name="Mizuno H."/>
            <person name="Yamamoto K."/>
            <person name="Antonio B.A."/>
            <person name="Baba T."/>
            <person name="Sakata K."/>
            <person name="Nagamura Y."/>
            <person name="Aoki H."/>
            <person name="Arikawa K."/>
            <person name="Arita K."/>
            <person name="Bito T."/>
            <person name="Chiden Y."/>
            <person name="Fujitsuka N."/>
            <person name="Fukunaka R."/>
            <person name="Hamada M."/>
            <person name="Harada C."/>
            <person name="Hayashi A."/>
            <person name="Hijishita S."/>
            <person name="Honda M."/>
            <person name="Hosokawa S."/>
            <person name="Ichikawa Y."/>
            <person name="Idonuma A."/>
            <person name="Iijima M."/>
            <person name="Ikeda M."/>
            <person name="Ikeno M."/>
            <person name="Ito K."/>
            <person name="Ito S."/>
            <person name="Ito T."/>
            <person name="Ito Y."/>
            <person name="Ito Y."/>
            <person name="Iwabuchi A."/>
            <person name="Kamiya K."/>
            <person name="Karasawa W."/>
            <person name="Kurita K."/>
            <person name="Katagiri S."/>
            <person name="Kikuta A."/>
            <person name="Kobayashi H."/>
            <person name="Kobayashi N."/>
            <person name="Machita K."/>
            <person name="Maehara T."/>
            <person name="Masukawa M."/>
            <person name="Mizubayashi T."/>
            <person name="Mukai Y."/>
            <person name="Nagasaki H."/>
            <person name="Nagata Y."/>
            <person name="Naito S."/>
            <person name="Nakashima M."/>
            <person name="Nakama Y."/>
            <person name="Nakamichi Y."/>
            <person name="Nakamura M."/>
            <person name="Meguro A."/>
            <person name="Negishi M."/>
            <person name="Ohta I."/>
            <person name="Ohta T."/>
            <person name="Okamoto M."/>
            <person name="Ono N."/>
            <person name="Saji S."/>
            <person name="Sakaguchi M."/>
            <person name="Sakai K."/>
            <person name="Shibata M."/>
            <person name="Shimokawa T."/>
            <person name="Song J."/>
            <person name="Takazaki Y."/>
            <person name="Terasawa K."/>
            <person name="Tsugane M."/>
            <person name="Tsuji K."/>
            <person name="Ueda S."/>
            <person name="Waki K."/>
            <person name="Yamagata H."/>
            <person name="Yamamoto M."/>
            <person name="Yamamoto S."/>
            <person name="Yamane H."/>
            <person name="Yoshiki S."/>
            <person name="Yoshihara R."/>
            <person name="Yukawa K."/>
            <person name="Zhong H."/>
            <person name="Yano M."/>
            <person name="Yuan Q."/>
            <person name="Ouyang S."/>
            <person name="Liu J."/>
            <person name="Jones K.M."/>
            <person name="Gansberger K."/>
            <person name="Moffat K."/>
            <person name="Hill J."/>
            <person name="Bera J."/>
            <person name="Fadrosh D."/>
            <person name="Jin S."/>
            <person name="Johri S."/>
            <person name="Kim M."/>
            <person name="Overton L."/>
            <person name="Reardon M."/>
            <person name="Tsitrin T."/>
            <person name="Vuong H."/>
            <person name="Weaver B."/>
            <person name="Ciecko A."/>
            <person name="Tallon L."/>
            <person name="Jackson J."/>
            <person name="Pai G."/>
            <person name="Aken S.V."/>
            <person name="Utterback T."/>
            <person name="Reidmuller S."/>
            <person name="Feldblyum T."/>
            <person name="Hsiao J."/>
            <person name="Zismann V."/>
            <person name="Iobst S."/>
            <person name="de Vazeille A.R."/>
            <person name="Buell C.R."/>
            <person name="Ying K."/>
            <person name="Li Y."/>
            <person name="Lu T."/>
            <person name="Huang Y."/>
            <person name="Zhao Q."/>
            <person name="Feng Q."/>
            <person name="Zhang L."/>
            <person name="Zhu J."/>
            <person name="Weng Q."/>
            <person name="Mu J."/>
            <person name="Lu Y."/>
            <person name="Fan D."/>
            <person name="Liu Y."/>
            <person name="Guan J."/>
            <person name="Zhang Y."/>
            <person name="Yu S."/>
            <person name="Liu X."/>
            <person name="Zhang Y."/>
            <person name="Hong G."/>
            <person name="Han B."/>
            <person name="Choisne N."/>
            <person name="Demange N."/>
            <person name="Orjeda G."/>
            <person name="Samain S."/>
            <person name="Cattolico L."/>
            <person name="Pelletier E."/>
            <person name="Couloux A."/>
            <person name="Segurens B."/>
            <person name="Wincker P."/>
            <person name="D'Hont A."/>
            <person name="Scarpelli C."/>
            <person name="Weissenbach J."/>
            <person name="Salanoubat M."/>
            <person name="Quetier F."/>
            <person name="Yu Y."/>
            <person name="Kim H.R."/>
            <person name="Rambo T."/>
            <person name="Currie J."/>
            <person name="Collura K."/>
            <person name="Luo M."/>
            <person name="Yang T."/>
            <person name="Ammiraju J.S.S."/>
            <person name="Engler F."/>
            <person name="Soderlund C."/>
            <person name="Wing R.A."/>
            <person name="Palmer L.E."/>
            <person name="de la Bastide M."/>
            <person name="Spiegel L."/>
            <person name="Nascimento L."/>
            <person name="Zutavern T."/>
            <person name="O'Shaughnessy A."/>
            <person name="Dike S."/>
            <person name="Dedhia N."/>
            <person name="Preston R."/>
            <person name="Balija V."/>
            <person name="McCombie W.R."/>
            <person name="Chow T."/>
            <person name="Chen H."/>
            <person name="Chung M."/>
            <person name="Chen C."/>
            <person name="Shaw J."/>
            <person name="Wu H."/>
            <person name="Hsiao K."/>
            <person name="Chao Y."/>
            <person name="Chu M."/>
            <person name="Cheng C."/>
            <person name="Hour A."/>
            <person name="Lee P."/>
            <person name="Lin S."/>
            <person name="Lin Y."/>
            <person name="Liou J."/>
            <person name="Liu S."/>
            <person name="Hsing Y."/>
            <person name="Raghuvanshi S."/>
            <person name="Mohanty A."/>
            <person name="Bharti A.K."/>
            <person name="Gaur A."/>
            <person name="Gupta V."/>
            <person name="Kumar D."/>
            <person name="Ravi V."/>
            <person name="Vij S."/>
            <person name="Kapur A."/>
            <person name="Khurana P."/>
            <person name="Khurana P."/>
            <person name="Khurana J.P."/>
            <person name="Tyagi A.K."/>
            <person name="Gaikwad K."/>
            <person name="Singh A."/>
            <person name="Dalal V."/>
            <person name="Srivastava S."/>
            <person name="Dixit A."/>
            <person name="Pal A.K."/>
            <person name="Ghazi I.A."/>
            <person name="Yadav M."/>
            <person name="Pandit A."/>
            <person name="Bhargava A."/>
            <person name="Sureshbabu K."/>
            <person name="Batra K."/>
            <person name="Sharma T.R."/>
            <person name="Mohapatra T."/>
            <person name="Singh N.K."/>
            <person name="Messing J."/>
            <person name="Nelson A.B."/>
            <person name="Fuks G."/>
            <person name="Kavchok S."/>
            <person name="Keizer G."/>
            <person name="Linton E."/>
            <person name="Llaca V."/>
            <person name="Song R."/>
            <person name="Tanyolac B."/>
            <person name="Young S."/>
            <person name="Ho-Il K."/>
            <person name="Hahn J.H."/>
            <person name="Sangsakoo G."/>
            <person name="Vanavichit A."/>
            <person name="de Mattos Luiz.A.T."/>
            <person name="Zimmer P.D."/>
            <person name="Malone G."/>
            <person name="Dellagostin O."/>
            <person name="de Oliveira A.C."/>
            <person name="Bevan M."/>
            <person name="Bancroft I."/>
            <person name="Minx P."/>
            <person name="Cordum H."/>
            <person name="Wilson R."/>
            <person name="Cheng Z."/>
            <person name="Jin W."/>
            <person name="Jiang J."/>
            <person name="Leong S.A."/>
            <person name="Iwama H."/>
            <person name="Gojobori T."/>
            <person name="Itoh T."/>
            <person name="Niimura Y."/>
            <person name="Fujii Y."/>
            <person name="Habara T."/>
            <person name="Sakai H."/>
            <person name="Sato Y."/>
            <person name="Wilson G."/>
            <person name="Kumar K."/>
            <person name="McCouch S."/>
            <person name="Juretic N."/>
            <person name="Hoen D."/>
            <person name="Wright S."/>
            <person name="Bruskiewich R."/>
            <person name="Bureau T."/>
            <person name="Miyao A."/>
            <person name="Hirochika H."/>
            <person name="Nishikawa T."/>
            <person name="Kadowaki K."/>
            <person name="Sugiura M."/>
            <person name="Burr B."/>
            <person name="Sasaki T."/>
        </authorList>
    </citation>
    <scope>NUCLEOTIDE SEQUENCE [LARGE SCALE GENOMIC DNA]</scope>
    <source>
        <strain evidence="3">cv. Nipponbare</strain>
    </source>
</reference>
<feature type="compositionally biased region" description="Basic and acidic residues" evidence="1">
    <location>
        <begin position="56"/>
        <end position="69"/>
    </location>
</feature>
<feature type="region of interest" description="Disordered" evidence="1">
    <location>
        <begin position="34"/>
        <end position="71"/>
    </location>
</feature>
<feature type="compositionally biased region" description="Basic and acidic residues" evidence="1">
    <location>
        <begin position="308"/>
        <end position="349"/>
    </location>
</feature>
<keyword evidence="3" id="KW-1185">Reference proteome</keyword>
<organism evidence="2 3">
    <name type="scientific">Oryza sativa subsp. japonica</name>
    <name type="common">Rice</name>
    <dbReference type="NCBI Taxonomy" id="39947"/>
    <lineage>
        <taxon>Eukaryota</taxon>
        <taxon>Viridiplantae</taxon>
        <taxon>Streptophyta</taxon>
        <taxon>Embryophyta</taxon>
        <taxon>Tracheophyta</taxon>
        <taxon>Spermatophyta</taxon>
        <taxon>Magnoliopsida</taxon>
        <taxon>Liliopsida</taxon>
        <taxon>Poales</taxon>
        <taxon>Poaceae</taxon>
        <taxon>BOP clade</taxon>
        <taxon>Oryzoideae</taxon>
        <taxon>Oryzeae</taxon>
        <taxon>Oryzinae</taxon>
        <taxon>Oryza</taxon>
        <taxon>Oryza sativa</taxon>
    </lineage>
</organism>
<feature type="compositionally biased region" description="Low complexity" evidence="1">
    <location>
        <begin position="424"/>
        <end position="438"/>
    </location>
</feature>
<sequence>APHEVGEVGNAQRGEDEVVVVVVPPVEVAGEPAVAAAAAPGAGVDGPDDGAPGHAAEPHAERQQRDADAGHGLGELGVVELDLPDQVQRLGESRDAVLRHQPHGGHAHGAARLRAVVAETLGQRLGAAGGLGARGHGHGHGEERQADAHPLPQGDAARVAGEPRQRADERAVVDGHPDGEREDAEDAERRRGDLQPAHPPLHRLRLQHGEHLLADDHAGHEPRRPYRQHADGGLDVLHLLHRAQRPRVARRAVVGVHLLVRVVPQRARTVQPPQPVRRSPRLVPGPVVEARRVGRLRRQGTPPLPVAGDEHLHEADEHAPVGLRLEVEGRAEEEQRERGEHEHDGHGEADDPPLGLLDVHDDGGGEHDGEAQHGVVPVEEGLQRTHVPGAVVAPVQLVRPERQRARPDATRPNRHENERREQQRQLPRHQLTVIPPRLALRRPPVRRQYRRQPQQAHPLHARTRGR</sequence>
<feature type="region of interest" description="Disordered" evidence="1">
    <location>
        <begin position="383"/>
        <end position="466"/>
    </location>
</feature>
<dbReference type="InParanoid" id="A0A0P0V8E7"/>
<accession>A0A0P0V8E7</accession>
<protein>
    <submittedName>
        <fullName evidence="2">Os01g0761600 protein</fullName>
    </submittedName>
</protein>
<feature type="region of interest" description="Disordered" evidence="1">
    <location>
        <begin position="128"/>
        <end position="199"/>
    </location>
</feature>
<evidence type="ECO:0000313" key="2">
    <source>
        <dbReference type="EMBL" id="BAS74460.1"/>
    </source>
</evidence>
<feature type="non-terminal residue" evidence="2">
    <location>
        <position position="1"/>
    </location>
</feature>
<dbReference type="AlphaFoldDB" id="A0A0P0V8E7"/>
<feature type="region of interest" description="Disordered" evidence="1">
    <location>
        <begin position="296"/>
        <end position="371"/>
    </location>
</feature>
<dbReference type="PaxDb" id="39947-A0A0P0V8E7"/>
<dbReference type="EMBL" id="AP014957">
    <property type="protein sequence ID" value="BAS74460.1"/>
    <property type="molecule type" value="Genomic_DNA"/>
</dbReference>
<gene>
    <name evidence="2" type="ordered locus">Os01g0761600</name>
    <name evidence="2" type="ORF">OSNPB_010761600</name>
</gene>
<dbReference type="Proteomes" id="UP000059680">
    <property type="component" value="Chromosome 1"/>
</dbReference>